<keyword evidence="2" id="KW-1185">Reference proteome</keyword>
<reference evidence="1 2" key="1">
    <citation type="journal article" date="2009" name="Stand. Genomic Sci.">
        <title>Complete genome sequence of Pirellula staleyi type strain (ATCC 27377).</title>
        <authorList>
            <person name="Clum A."/>
            <person name="Tindall B.J."/>
            <person name="Sikorski J."/>
            <person name="Ivanova N."/>
            <person name="Mavrommatis K."/>
            <person name="Lucas S."/>
            <person name="Glavina del Rio T."/>
            <person name="Nolan M."/>
            <person name="Chen F."/>
            <person name="Tice H."/>
            <person name="Pitluck S."/>
            <person name="Cheng J.F."/>
            <person name="Chertkov O."/>
            <person name="Brettin T."/>
            <person name="Han C."/>
            <person name="Detter J.C."/>
            <person name="Kuske C."/>
            <person name="Bruce D."/>
            <person name="Goodwin L."/>
            <person name="Ovchinikova G."/>
            <person name="Pati A."/>
            <person name="Mikhailova N."/>
            <person name="Chen A."/>
            <person name="Palaniappan K."/>
            <person name="Land M."/>
            <person name="Hauser L."/>
            <person name="Chang Y.J."/>
            <person name="Jeffries C.D."/>
            <person name="Chain P."/>
            <person name="Rohde M."/>
            <person name="Goker M."/>
            <person name="Bristow J."/>
            <person name="Eisen J.A."/>
            <person name="Markowitz V."/>
            <person name="Hugenholtz P."/>
            <person name="Kyrpides N.C."/>
            <person name="Klenk H.P."/>
            <person name="Lapidus A."/>
        </authorList>
    </citation>
    <scope>NUCLEOTIDE SEQUENCE [LARGE SCALE GENOMIC DNA]</scope>
    <source>
        <strain evidence="2">ATCC 27377 / DSM 6068 / ICPB 4128</strain>
    </source>
</reference>
<organism evidence="1 2">
    <name type="scientific">Pirellula staleyi (strain ATCC 27377 / DSM 6068 / ICPB 4128)</name>
    <name type="common">Pirella staleyi</name>
    <dbReference type="NCBI Taxonomy" id="530564"/>
    <lineage>
        <taxon>Bacteria</taxon>
        <taxon>Pseudomonadati</taxon>
        <taxon>Planctomycetota</taxon>
        <taxon>Planctomycetia</taxon>
        <taxon>Pirellulales</taxon>
        <taxon>Pirellulaceae</taxon>
        <taxon>Pirellula</taxon>
    </lineage>
</organism>
<dbReference type="AlphaFoldDB" id="D2R728"/>
<dbReference type="HOGENOM" id="CLU_1377049_0_0_0"/>
<evidence type="ECO:0000313" key="1">
    <source>
        <dbReference type="EMBL" id="ADB19231.1"/>
    </source>
</evidence>
<dbReference type="KEGG" id="psl:Psta_4589"/>
<name>D2R728_PIRSD</name>
<dbReference type="OrthoDB" id="268308at2"/>
<dbReference type="EMBL" id="CP001848">
    <property type="protein sequence ID" value="ADB19231.1"/>
    <property type="molecule type" value="Genomic_DNA"/>
</dbReference>
<evidence type="ECO:0000313" key="2">
    <source>
        <dbReference type="Proteomes" id="UP000001887"/>
    </source>
</evidence>
<proteinExistence type="predicted"/>
<gene>
    <name evidence="1" type="ordered locus">Psta_4589</name>
</gene>
<accession>D2R728</accession>
<dbReference type="Proteomes" id="UP000001887">
    <property type="component" value="Chromosome"/>
</dbReference>
<protein>
    <submittedName>
        <fullName evidence="1">Uncharacterized protein</fullName>
    </submittedName>
</protein>
<sequence length="198" mass="22416">MREKLEPEDVLQDAYLAASKRFSELDYSTDGAFVRRMCRIIDNRLRDLATLSLRAWHAIEQWPTEITVGSDPITLPPIVLRKLARISIKTPQASAPMNLTTDRITWPAVAGATQYRIHFSSFSDKPHPTSNWFVMESTTRNELTLSESSQATLRAASEHWKRGTRGGIRIEAFNADMHRIGTTVGDHPFLIADELQPQ</sequence>